<reference evidence="11" key="1">
    <citation type="journal article" date="2020" name="ISME J.">
        <title>Gammaproteobacteria mediating utilization of methyl-, sulfur- and petroleum organic compounds in deep ocean hydrothermal plumes.</title>
        <authorList>
            <person name="Zhou Z."/>
            <person name="Liu Y."/>
            <person name="Pan J."/>
            <person name="Cron B.R."/>
            <person name="Toner B.M."/>
            <person name="Anantharaman K."/>
            <person name="Breier J.A."/>
            <person name="Dick G.J."/>
            <person name="Li M."/>
        </authorList>
    </citation>
    <scope>NUCLEOTIDE SEQUENCE</scope>
    <source>
        <strain evidence="11">SZUA-1476</strain>
    </source>
</reference>
<comment type="caution">
    <text evidence="11">The sequence shown here is derived from an EMBL/GenBank/DDBJ whole genome shotgun (WGS) entry which is preliminary data.</text>
</comment>
<keyword evidence="3 9" id="KW-0645">Protease</keyword>
<dbReference type="Pfam" id="PF00227">
    <property type="entry name" value="Proteasome"/>
    <property type="match status" value="1"/>
</dbReference>
<evidence type="ECO:0000256" key="10">
    <source>
        <dbReference type="PIRSR" id="PIRSR600243-1"/>
    </source>
</evidence>
<dbReference type="AlphaFoldDB" id="A0A833E296"/>
<dbReference type="InterPro" id="IPR023333">
    <property type="entry name" value="Proteasome_suB-type"/>
</dbReference>
<dbReference type="GO" id="GO:0019774">
    <property type="term" value="C:proteasome core complex, beta-subunit complex"/>
    <property type="evidence" value="ECO:0007669"/>
    <property type="project" value="UniProtKB-UniRule"/>
</dbReference>
<comment type="similarity">
    <text evidence="9">Belongs to the peptidase T1B family.</text>
</comment>
<dbReference type="EMBL" id="DQUR01000191">
    <property type="protein sequence ID" value="HIP89407.1"/>
    <property type="molecule type" value="Genomic_DNA"/>
</dbReference>
<evidence type="ECO:0000256" key="9">
    <source>
        <dbReference type="HAMAP-Rule" id="MF_02113"/>
    </source>
</evidence>
<evidence type="ECO:0000313" key="11">
    <source>
        <dbReference type="EMBL" id="HIP89407.1"/>
    </source>
</evidence>
<dbReference type="Gene3D" id="3.60.20.10">
    <property type="entry name" value="Glutamine Phosphoribosylpyrophosphate, subunit 1, domain 1"/>
    <property type="match status" value="1"/>
</dbReference>
<comment type="function">
    <text evidence="9">Component of the proteasome core, a large protease complex with broad specificity involved in protein degradation.</text>
</comment>
<dbReference type="FunFam" id="3.60.20.10:FF:000049">
    <property type="entry name" value="Proteasome subunit beta"/>
    <property type="match status" value="1"/>
</dbReference>
<dbReference type="SUPFAM" id="SSF56235">
    <property type="entry name" value="N-terminal nucleophile aminohydrolases (Ntn hydrolases)"/>
    <property type="match status" value="1"/>
</dbReference>
<evidence type="ECO:0000256" key="4">
    <source>
        <dbReference type="ARBA" id="ARBA00022698"/>
    </source>
</evidence>
<dbReference type="InterPro" id="IPR016050">
    <property type="entry name" value="Proteasome_bsu_CS"/>
</dbReference>
<keyword evidence="6 9" id="KW-0068">Autocatalytic cleavage</keyword>
<gene>
    <name evidence="9 11" type="primary">psmB</name>
    <name evidence="11" type="ORF">EYH24_05705</name>
</gene>
<dbReference type="GO" id="GO:0004298">
    <property type="term" value="F:threonine-type endopeptidase activity"/>
    <property type="evidence" value="ECO:0007669"/>
    <property type="project" value="UniProtKB-UniRule"/>
</dbReference>
<sequence>MLHLSKFKGTTTVGIVCDDGVVLAADMRAALGNMIMAKNVTKIFQIDEHLALAGAGNIGDILSLVRMLRAEAKLYRARVGREMSVKVLATLTANVLNRTKYLPYFGWFLIGGYDKKPRIYSVDMAGGMTEDKYVSAGSGMEFAYAVLENEYKENIKIDEGVKLAVKAINTAIKRDVFTGDGIMVVTITKDGYRELSRKEIDGILKSF</sequence>
<dbReference type="GO" id="GO:0010498">
    <property type="term" value="P:proteasomal protein catabolic process"/>
    <property type="evidence" value="ECO:0007669"/>
    <property type="project" value="UniProtKB-UniRule"/>
</dbReference>
<keyword evidence="2 9" id="KW-0963">Cytoplasm</keyword>
<dbReference type="PANTHER" id="PTHR32194:SF0">
    <property type="entry name" value="ATP-DEPENDENT PROTEASE SUBUNIT HSLV"/>
    <property type="match status" value="1"/>
</dbReference>
<keyword evidence="5 9" id="KW-0378">Hydrolase</keyword>
<feature type="propeptide" id="PRO_5033187528" description="Removed in mature form; by autocatalysis" evidence="9">
    <location>
        <begin position="1"/>
        <end position="9"/>
    </location>
</feature>
<dbReference type="PROSITE" id="PS51476">
    <property type="entry name" value="PROTEASOME_BETA_2"/>
    <property type="match status" value="1"/>
</dbReference>
<evidence type="ECO:0000256" key="6">
    <source>
        <dbReference type="ARBA" id="ARBA00022813"/>
    </source>
</evidence>
<dbReference type="InterPro" id="IPR001353">
    <property type="entry name" value="Proteasome_sua/b"/>
</dbReference>
<name>A0A833E296_9EURY</name>
<evidence type="ECO:0000256" key="1">
    <source>
        <dbReference type="ARBA" id="ARBA00001198"/>
    </source>
</evidence>
<dbReference type="PRINTS" id="PR00141">
    <property type="entry name" value="PROTEASOME"/>
</dbReference>
<protein>
    <recommendedName>
        <fullName evidence="9">Proteasome subunit beta</fullName>
        <ecNumber evidence="9">3.4.25.1</ecNumber>
    </recommendedName>
    <alternativeName>
        <fullName evidence="9">20S proteasome beta subunit</fullName>
    </alternativeName>
    <alternativeName>
        <fullName evidence="9">Proteasome core protein PsmB</fullName>
    </alternativeName>
</protein>
<organism evidence="11 12">
    <name type="scientific">Thermococcus paralvinellae</name>
    <dbReference type="NCBI Taxonomy" id="582419"/>
    <lineage>
        <taxon>Archaea</taxon>
        <taxon>Methanobacteriati</taxon>
        <taxon>Methanobacteriota</taxon>
        <taxon>Thermococci</taxon>
        <taxon>Thermococcales</taxon>
        <taxon>Thermococcaceae</taxon>
        <taxon>Thermococcus</taxon>
    </lineage>
</organism>
<evidence type="ECO:0000256" key="7">
    <source>
        <dbReference type="ARBA" id="ARBA00022942"/>
    </source>
</evidence>
<evidence type="ECO:0000256" key="5">
    <source>
        <dbReference type="ARBA" id="ARBA00022801"/>
    </source>
</evidence>
<keyword evidence="7 9" id="KW-0647">Proteasome</keyword>
<evidence type="ECO:0000256" key="8">
    <source>
        <dbReference type="ARBA" id="ARBA00023145"/>
    </source>
</evidence>
<dbReference type="Proteomes" id="UP000653692">
    <property type="component" value="Unassembled WGS sequence"/>
</dbReference>
<dbReference type="HAMAP" id="MF_02113_A">
    <property type="entry name" value="Proteasome_B_A"/>
    <property type="match status" value="1"/>
</dbReference>
<dbReference type="InterPro" id="IPR029055">
    <property type="entry name" value="Ntn_hydrolases_N"/>
</dbReference>
<comment type="subcellular location">
    <subcellularLocation>
        <location evidence="9">Cytoplasm</location>
    </subcellularLocation>
</comment>
<keyword evidence="4 9" id="KW-0888">Threonine protease</keyword>
<feature type="active site" description="Nucleophile" evidence="9 10">
    <location>
        <position position="10"/>
    </location>
</feature>
<dbReference type="NCBIfam" id="TIGR03634">
    <property type="entry name" value="arc_protsome_B"/>
    <property type="match status" value="1"/>
</dbReference>
<feature type="chain" id="PRO_5033187527" description="Proteasome subunit beta" evidence="9">
    <location>
        <begin position="10"/>
        <end position="207"/>
    </location>
</feature>
<accession>A0A833E296</accession>
<dbReference type="InterPro" id="IPR000243">
    <property type="entry name" value="Pept_T1A_subB"/>
</dbReference>
<comment type="subunit">
    <text evidence="9">The 20S proteasome core is composed of 14 alpha and 14 beta subunits that assemble into four stacked heptameric rings, resulting in a barrel-shaped structure. The two inner rings, each composed of seven catalytic beta subunits, are sandwiched by two outer rings, each composed of seven alpha subunits. The catalytic chamber with the active sites is on the inside of the barrel. Has a gated structure, the ends of the cylinder being occluded by the N-termini of the alpha-subunits. Is capped at one or both ends by the proteasome regulatory ATPase, PAN.</text>
</comment>
<evidence type="ECO:0000256" key="3">
    <source>
        <dbReference type="ARBA" id="ARBA00022670"/>
    </source>
</evidence>
<keyword evidence="8 9" id="KW-0865">Zymogen</keyword>
<comment type="catalytic activity">
    <reaction evidence="1 9">
        <text>Cleavage of peptide bonds with very broad specificity.</text>
        <dbReference type="EC" id="3.4.25.1"/>
    </reaction>
</comment>
<evidence type="ECO:0000313" key="12">
    <source>
        <dbReference type="Proteomes" id="UP000653692"/>
    </source>
</evidence>
<dbReference type="PROSITE" id="PS00854">
    <property type="entry name" value="PROTEASOME_BETA_1"/>
    <property type="match status" value="1"/>
</dbReference>
<dbReference type="PANTHER" id="PTHR32194">
    <property type="entry name" value="METALLOPROTEASE TLDD"/>
    <property type="match status" value="1"/>
</dbReference>
<dbReference type="InterPro" id="IPR019983">
    <property type="entry name" value="Pept_T1A_Psome_bsu_arc"/>
</dbReference>
<dbReference type="GO" id="GO:0005737">
    <property type="term" value="C:cytoplasm"/>
    <property type="evidence" value="ECO:0007669"/>
    <property type="project" value="UniProtKB-SubCell"/>
</dbReference>
<comment type="activity regulation">
    <text evidence="9">The formation of the proteasomal ATPase PAN-20S proteasome complex, via the docking of the C-termini of PAN into the intersubunit pockets in the alpha-rings, triggers opening of the gate for substrate entry. Interconversion between the open-gate and close-gate conformations leads to a dynamic regulation of the 20S proteasome proteolysis activity.</text>
</comment>
<dbReference type="EC" id="3.4.25.1" evidence="9"/>
<evidence type="ECO:0000256" key="2">
    <source>
        <dbReference type="ARBA" id="ARBA00022490"/>
    </source>
</evidence>
<proteinExistence type="inferred from homology"/>